<gene>
    <name evidence="1" type="ORF">EDEG_01858</name>
</gene>
<evidence type="ECO:0000313" key="2">
    <source>
        <dbReference type="Proteomes" id="UP000003163"/>
    </source>
</evidence>
<sequence>MKVIFFIIKLVVTSYNGQQKNVGISRYKETLNHESQKNHIESSKLEDELDSLTKDHLDFLNFKTSDDYNFSENKAFSGSSTSLPPNSNFYLPKNKISTLNCFAEINKTFDESSAISLKDPQLNISSIADLNPFCLNINDMSSNDDKDNLFSLLEKDQDEIHQICSYYEEIPLLNKLGCQSNEQESDFSKNQSIKKFSELKSEFIAEKFNLPILSSAEVFDNQETKTIDSETCNKRFCNDKGYSAEPKKRKNTSESFYYGTNVDFDNNIKDLKIINDQFLMTSNNLRYFPCIEMQNIHCENKKATETQQSCTDETENFCFALLNNFEIKFEINGKLKKIAKKNRKNKTRTGCFNVSSCNKEIFKKNRKVESNNTDTIMEESSQGSSILSGELYHKPRYNIQNETKEESTILKDDNSNKNPNLEEIKINCSDSQKISSKILNLSFNTNKKSYLFEDVELNVSSQISAKENSHIADSCIKNDLNITSLKNSEKLNHPKNIFISNQQSNIHNTDDHENISTSNKSCPQYLNLYNILIDADKFNEKNDLTPSVMNLINPILENEEKFLTTNAFLEKISFLKNLIVVKFLERSLEEKKSPFQYFFLAKNTLPDDIKLKAEQIFIEHKSVKFFSNCKRINYKKRKNRFIFHYFLCYETLDKEWFFPNEKCEEYNICEFTNENANKIFFQNQKSNTVVKILEVLMNFYFANTFNFQTFCTNKPISSQTSLKNSNYIQEIRNTDQIPNSSVKKISGHKDVFCKEKLLSEYFTITDDIEVCKIFHIENTVFFVFTRTKTKLNHVNDFFNKYIIKPDFLFKLHEKSCHIYIKCLKNNFFAYDKVLTMIELQNEFKHLHNSAHPHVPSDYHKQKFKHEHIVYWKNFLLNYCTKNKLFLFLMNGIEKFICEKNFDFDEEIYKKISAKEENFKCKNQTYLCKCLLICFFLINEQKYFKQICSDMSKQKFNLYRNQSKFLYLFIDVFGDFFKPAINEKLCTWAQLEKSTIDIIIRLKRNNGKIVEQKCIINCKNTGIKITADYFMINFCSLRAYLMPDKYELSLLLIDILMFFTNKIYFDYEIKINFHKKHQLSSTHILLTFIRNSLTLNLLNYCIQEKYFNTVEYIVDYIKSFGYLLCDKNEPTYLMKSSQIKNFILDSIDLNGEFTALSAIFISMQNERLKYCSQVE</sequence>
<evidence type="ECO:0000313" key="1">
    <source>
        <dbReference type="EMBL" id="EJW03859.1"/>
    </source>
</evidence>
<reference evidence="2" key="2">
    <citation type="submission" date="2015-07" db="EMBL/GenBank/DDBJ databases">
        <title>Contrasting host-pathogen interactions and genome evolution in two generalist and specialist microsporidian pathogens of mosquitoes.</title>
        <authorList>
            <consortium name="The Broad Institute Genomics Platform"/>
            <consortium name="The Broad Institute Genome Sequencing Center for Infectious Disease"/>
            <person name="Cuomo C.A."/>
            <person name="Sanscrainte N.D."/>
            <person name="Goldberg J.M."/>
            <person name="Heiman D."/>
            <person name="Young S."/>
            <person name="Zeng Q."/>
            <person name="Becnel J.J."/>
            <person name="Birren B.W."/>
        </authorList>
    </citation>
    <scope>NUCLEOTIDE SEQUENCE [LARGE SCALE GENOMIC DNA]</scope>
    <source>
        <strain evidence="2">USNM 41457</strain>
    </source>
</reference>
<dbReference type="VEuPathDB" id="MicrosporidiaDB:EDEG_01858"/>
<proteinExistence type="predicted"/>
<dbReference type="InParanoid" id="J9D8L2"/>
<dbReference type="Proteomes" id="UP000003163">
    <property type="component" value="Unassembled WGS sequence"/>
</dbReference>
<reference evidence="1 2" key="1">
    <citation type="submission" date="2011-08" db="EMBL/GenBank/DDBJ databases">
        <authorList>
            <person name="Liu Z.J."/>
            <person name="Shi F.L."/>
            <person name="Lu J.Q."/>
            <person name="Li M."/>
            <person name="Wang Z.L."/>
        </authorList>
    </citation>
    <scope>NUCLEOTIDE SEQUENCE [LARGE SCALE GENOMIC DNA]</scope>
    <source>
        <strain evidence="1 2">USNM 41457</strain>
    </source>
</reference>
<keyword evidence="2" id="KW-1185">Reference proteome</keyword>
<protein>
    <submittedName>
        <fullName evidence="1">Uncharacterized protein</fullName>
    </submittedName>
</protein>
<accession>J9D8L2</accession>
<comment type="caution">
    <text evidence="1">The sequence shown here is derived from an EMBL/GenBank/DDBJ whole genome shotgun (WGS) entry which is preliminary data.</text>
</comment>
<dbReference type="AlphaFoldDB" id="J9D8L2"/>
<dbReference type="EMBL" id="AFBI03000029">
    <property type="protein sequence ID" value="EJW03859.1"/>
    <property type="molecule type" value="Genomic_DNA"/>
</dbReference>
<organism evidence="1 2">
    <name type="scientific">Edhazardia aedis (strain USNM 41457)</name>
    <name type="common">Microsporidian parasite</name>
    <dbReference type="NCBI Taxonomy" id="1003232"/>
    <lineage>
        <taxon>Eukaryota</taxon>
        <taxon>Fungi</taxon>
        <taxon>Fungi incertae sedis</taxon>
        <taxon>Microsporidia</taxon>
        <taxon>Edhazardia</taxon>
    </lineage>
</organism>
<dbReference type="HOGENOM" id="CLU_273743_0_0_1"/>
<name>J9D8L2_EDHAE</name>